<proteinExistence type="predicted"/>
<keyword evidence="4" id="KW-1185">Reference proteome</keyword>
<name>A0A8E2DYS0_9PEZI</name>
<sequence>MADHIQKEYESIKETVDKTGTDFAAFKRSVWIQTTLQHDATVQSTTEALEELQELLEFISESDQKLLESPVGSSRCLMPGTFPAEDMGEKIGSVIHSFNTASGTADAALELVLKCNEEVCEFQHSRIFRLRQTIKEFLDKIDSHSKENDRKTEANQTKTRDVKSKIESNSNQQSSTAENIDGHQAKAAGWGVGGGVAATAIGILFPPAGIAIGAIATFKTIDHAIDADNLKDVLKSLRSQKDNLDKEAKRLGEESARLKTIQGEASRLKSSGRGLENDTDSLIDEAKAVREEVEEFKEGATTFIRGLSEFRTQAVDPLQYCRTRKAVLRVLDEAMASRAAIAWKSEMRPLLEGIDAQVASIHKNDIELKKYEGKEALKNNRFHLLHC</sequence>
<feature type="region of interest" description="Disordered" evidence="2">
    <location>
        <begin position="144"/>
        <end position="179"/>
    </location>
</feature>
<organism evidence="3 4">
    <name type="scientific">Lepidopterella palustris CBS 459.81</name>
    <dbReference type="NCBI Taxonomy" id="1314670"/>
    <lineage>
        <taxon>Eukaryota</taxon>
        <taxon>Fungi</taxon>
        <taxon>Dikarya</taxon>
        <taxon>Ascomycota</taxon>
        <taxon>Pezizomycotina</taxon>
        <taxon>Dothideomycetes</taxon>
        <taxon>Pleosporomycetidae</taxon>
        <taxon>Mytilinidiales</taxon>
        <taxon>Argynnaceae</taxon>
        <taxon>Lepidopterella</taxon>
    </lineage>
</organism>
<evidence type="ECO:0000313" key="3">
    <source>
        <dbReference type="EMBL" id="OCK74181.1"/>
    </source>
</evidence>
<protein>
    <submittedName>
        <fullName evidence="3">Uncharacterized protein</fullName>
    </submittedName>
</protein>
<dbReference type="EMBL" id="KV745539">
    <property type="protein sequence ID" value="OCK74181.1"/>
    <property type="molecule type" value="Genomic_DNA"/>
</dbReference>
<dbReference type="AlphaFoldDB" id="A0A8E2DYS0"/>
<gene>
    <name evidence="3" type="ORF">K432DRAFT_470744</name>
</gene>
<dbReference type="Gene3D" id="1.20.1170.10">
    <property type="match status" value="1"/>
</dbReference>
<evidence type="ECO:0000256" key="1">
    <source>
        <dbReference type="SAM" id="Coils"/>
    </source>
</evidence>
<dbReference type="Proteomes" id="UP000250266">
    <property type="component" value="Unassembled WGS sequence"/>
</dbReference>
<feature type="compositionally biased region" description="Polar residues" evidence="2">
    <location>
        <begin position="167"/>
        <end position="178"/>
    </location>
</feature>
<evidence type="ECO:0000313" key="4">
    <source>
        <dbReference type="Proteomes" id="UP000250266"/>
    </source>
</evidence>
<evidence type="ECO:0000256" key="2">
    <source>
        <dbReference type="SAM" id="MobiDB-lite"/>
    </source>
</evidence>
<feature type="coiled-coil region" evidence="1">
    <location>
        <begin position="227"/>
        <end position="261"/>
    </location>
</feature>
<keyword evidence="1" id="KW-0175">Coiled coil</keyword>
<reference evidence="3 4" key="1">
    <citation type="journal article" date="2016" name="Nat. Commun.">
        <title>Ectomycorrhizal ecology is imprinted in the genome of the dominant symbiotic fungus Cenococcum geophilum.</title>
        <authorList>
            <consortium name="DOE Joint Genome Institute"/>
            <person name="Peter M."/>
            <person name="Kohler A."/>
            <person name="Ohm R.A."/>
            <person name="Kuo A."/>
            <person name="Krutzmann J."/>
            <person name="Morin E."/>
            <person name="Arend M."/>
            <person name="Barry K.W."/>
            <person name="Binder M."/>
            <person name="Choi C."/>
            <person name="Clum A."/>
            <person name="Copeland A."/>
            <person name="Grisel N."/>
            <person name="Haridas S."/>
            <person name="Kipfer T."/>
            <person name="LaButti K."/>
            <person name="Lindquist E."/>
            <person name="Lipzen A."/>
            <person name="Maire R."/>
            <person name="Meier B."/>
            <person name="Mihaltcheva S."/>
            <person name="Molinier V."/>
            <person name="Murat C."/>
            <person name="Poggeler S."/>
            <person name="Quandt C.A."/>
            <person name="Sperisen C."/>
            <person name="Tritt A."/>
            <person name="Tisserant E."/>
            <person name="Crous P.W."/>
            <person name="Henrissat B."/>
            <person name="Nehls U."/>
            <person name="Egli S."/>
            <person name="Spatafora J.W."/>
            <person name="Grigoriev I.V."/>
            <person name="Martin F.M."/>
        </authorList>
    </citation>
    <scope>NUCLEOTIDE SEQUENCE [LARGE SCALE GENOMIC DNA]</scope>
    <source>
        <strain evidence="3 4">CBS 459.81</strain>
    </source>
</reference>
<feature type="compositionally biased region" description="Basic and acidic residues" evidence="2">
    <location>
        <begin position="144"/>
        <end position="166"/>
    </location>
</feature>
<accession>A0A8E2DYS0</accession>